<name>A0ACA9RBS4_9GLOM</name>
<dbReference type="EMBL" id="CAJVQC010047572">
    <property type="protein sequence ID" value="CAG8784928.1"/>
    <property type="molecule type" value="Genomic_DNA"/>
</dbReference>
<feature type="non-terminal residue" evidence="1">
    <location>
        <position position="129"/>
    </location>
</feature>
<gene>
    <name evidence="1" type="ORF">RPERSI_LOCUS18140</name>
</gene>
<proteinExistence type="predicted"/>
<accession>A0ACA9RBS4</accession>
<protein>
    <submittedName>
        <fullName evidence="1">15571_t:CDS:1</fullName>
    </submittedName>
</protein>
<dbReference type="Proteomes" id="UP000789920">
    <property type="component" value="Unassembled WGS sequence"/>
</dbReference>
<keyword evidence="2" id="KW-1185">Reference proteome</keyword>
<reference evidence="1" key="1">
    <citation type="submission" date="2021-06" db="EMBL/GenBank/DDBJ databases">
        <authorList>
            <person name="Kallberg Y."/>
            <person name="Tangrot J."/>
            <person name="Rosling A."/>
        </authorList>
    </citation>
    <scope>NUCLEOTIDE SEQUENCE</scope>
    <source>
        <strain evidence="1">MA461A</strain>
    </source>
</reference>
<comment type="caution">
    <text evidence="1">The sequence shown here is derived from an EMBL/GenBank/DDBJ whole genome shotgun (WGS) entry which is preliminary data.</text>
</comment>
<sequence>MARAISRPLFFPALYFMVIISYVYLSSDLIKAHRCNKFRSIISLNINSCYYLSIVLMSAFIKISFGIHYIVGSFIVGLVLPYEGGFAVGIIKRIEDLIKRNKNSRKQIMDIYDTKSNLGCCSLRRQFTS</sequence>
<organism evidence="1 2">
    <name type="scientific">Racocetra persica</name>
    <dbReference type="NCBI Taxonomy" id="160502"/>
    <lineage>
        <taxon>Eukaryota</taxon>
        <taxon>Fungi</taxon>
        <taxon>Fungi incertae sedis</taxon>
        <taxon>Mucoromycota</taxon>
        <taxon>Glomeromycotina</taxon>
        <taxon>Glomeromycetes</taxon>
        <taxon>Diversisporales</taxon>
        <taxon>Gigasporaceae</taxon>
        <taxon>Racocetra</taxon>
    </lineage>
</organism>
<evidence type="ECO:0000313" key="1">
    <source>
        <dbReference type="EMBL" id="CAG8784928.1"/>
    </source>
</evidence>
<evidence type="ECO:0000313" key="2">
    <source>
        <dbReference type="Proteomes" id="UP000789920"/>
    </source>
</evidence>